<name>K5DLL3_RHOBT</name>
<evidence type="ECO:0008006" key="4">
    <source>
        <dbReference type="Google" id="ProtNLM"/>
    </source>
</evidence>
<evidence type="ECO:0000256" key="1">
    <source>
        <dbReference type="SAM" id="MobiDB-lite"/>
    </source>
</evidence>
<feature type="non-terminal residue" evidence="2">
    <location>
        <position position="115"/>
    </location>
</feature>
<comment type="caution">
    <text evidence="2">The sequence shown here is derived from an EMBL/GenBank/DDBJ whole genome shotgun (WGS) entry which is preliminary data.</text>
</comment>
<dbReference type="EMBL" id="AMCW01000032">
    <property type="protein sequence ID" value="EKK03338.1"/>
    <property type="molecule type" value="Genomic_DNA"/>
</dbReference>
<protein>
    <recommendedName>
        <fullName evidence="4">IS66 family transposase</fullName>
    </recommendedName>
</protein>
<proteinExistence type="predicted"/>
<reference evidence="2 3" key="1">
    <citation type="journal article" date="2013" name="Mar. Genomics">
        <title>Expression of sulfatases in Rhodopirellula baltica and the diversity of sulfatases in the genus Rhodopirellula.</title>
        <authorList>
            <person name="Wegner C.E."/>
            <person name="Richter-Heitmann T."/>
            <person name="Klindworth A."/>
            <person name="Klockow C."/>
            <person name="Richter M."/>
            <person name="Achstetter T."/>
            <person name="Glockner F.O."/>
            <person name="Harder J."/>
        </authorList>
    </citation>
    <scope>NUCLEOTIDE SEQUENCE [LARGE SCALE GENOMIC DNA]</scope>
    <source>
        <strain evidence="2 3">SH28</strain>
    </source>
</reference>
<evidence type="ECO:0000313" key="3">
    <source>
        <dbReference type="Proteomes" id="UP000007993"/>
    </source>
</evidence>
<organism evidence="2 3">
    <name type="scientific">Rhodopirellula baltica SH28</name>
    <dbReference type="NCBI Taxonomy" id="993517"/>
    <lineage>
        <taxon>Bacteria</taxon>
        <taxon>Pseudomonadati</taxon>
        <taxon>Planctomycetota</taxon>
        <taxon>Planctomycetia</taxon>
        <taxon>Pirellulales</taxon>
        <taxon>Pirellulaceae</taxon>
        <taxon>Rhodopirellula</taxon>
    </lineage>
</organism>
<accession>K5DLL3</accession>
<feature type="region of interest" description="Disordered" evidence="1">
    <location>
        <begin position="42"/>
        <end position="83"/>
    </location>
</feature>
<gene>
    <name evidence="2" type="ORF">RBSH_01397</name>
</gene>
<evidence type="ECO:0000313" key="2">
    <source>
        <dbReference type="EMBL" id="EKK03338.1"/>
    </source>
</evidence>
<dbReference type="Proteomes" id="UP000007993">
    <property type="component" value="Unassembled WGS sequence"/>
</dbReference>
<feature type="compositionally biased region" description="Basic and acidic residues" evidence="1">
    <location>
        <begin position="60"/>
        <end position="72"/>
    </location>
</feature>
<dbReference type="InterPro" id="IPR052344">
    <property type="entry name" value="Transposase-related"/>
</dbReference>
<dbReference type="AlphaFoldDB" id="K5DLL3"/>
<sequence length="115" mass="13070">MDVPKITTDCPDCKPLLEKQQAIIDMLVKQVELLTARLEKVEREGKRQAAPFRKKRKADPKKPGRKSGEDHGKHHRRAVPKQIDETYDVPLPACCPDCGHGELTKTETLVQFQTE</sequence>
<dbReference type="PANTHER" id="PTHR33678">
    <property type="entry name" value="BLL1576 PROTEIN"/>
    <property type="match status" value="1"/>
</dbReference>
<dbReference type="PANTHER" id="PTHR33678:SF1">
    <property type="entry name" value="BLL1576 PROTEIN"/>
    <property type="match status" value="1"/>
</dbReference>